<dbReference type="InterPro" id="IPR052091">
    <property type="entry name" value="Beta-ala_Activ/Resist"/>
</dbReference>
<dbReference type="PANTHER" id="PTHR44394">
    <property type="entry name" value="BETA-ALANINE-ACTIVATING ENZYME"/>
    <property type="match status" value="1"/>
</dbReference>
<evidence type="ECO:0000313" key="2">
    <source>
        <dbReference type="EMBL" id="CAI5715212.1"/>
    </source>
</evidence>
<dbReference type="InterPro" id="IPR000873">
    <property type="entry name" value="AMP-dep_synth/lig_dom"/>
</dbReference>
<comment type="caution">
    <text evidence="2">The sequence shown here is derived from an EMBL/GenBank/DDBJ whole genome shotgun (WGS) entry which is preliminary data.</text>
</comment>
<organism evidence="2 3">
    <name type="scientific">Hyaloperonospora brassicae</name>
    <name type="common">Brassica downy mildew</name>
    <name type="synonym">Peronospora brassicae</name>
    <dbReference type="NCBI Taxonomy" id="162125"/>
    <lineage>
        <taxon>Eukaryota</taxon>
        <taxon>Sar</taxon>
        <taxon>Stramenopiles</taxon>
        <taxon>Oomycota</taxon>
        <taxon>Peronosporomycetes</taxon>
        <taxon>Peronosporales</taxon>
        <taxon>Peronosporaceae</taxon>
        <taxon>Hyaloperonospora</taxon>
    </lineage>
</organism>
<dbReference type="SUPFAM" id="SSF56801">
    <property type="entry name" value="Acetyl-CoA synthetase-like"/>
    <property type="match status" value="1"/>
</dbReference>
<sequence>METGRVSYAQVYQWHQELQRALYAGTDDAKEDEQTVIGINLVPYSIEETATMLLVVEQRRWVYVALDVQLSPARQLALLQRSGARRLVTSVDSPLATFVVNRFAGEHVKTQVVGDKTSPFLPVQVVTLPSKYFQIEVEQTGRGAGGRRQDDIQVDAPLYVLYTSGTTGKEKRVLGSRKGAWTRLEWMWKIYPFTTLKTGRSSERVLRATRLSFVDSVWEILGAFLQRVPLVHLQPPRHRVKSTSFSYMTSVVLDNSPRFLKVVCNEGVTRFTAVPSVLDVLLLQTTENERKSCLNGLRYVLSSGESLPFHVVRRLTASLPNVTILNLYGSTELSGDVTCMEFDARSLPTQVAARERDDVPIATLDERGIVGGGETSLVLVSEDQKNDIRHSGNGSATLIWPRNHSSEIEGTTRTGKQPVSGVLYVSGPLLTDEYAGDIQGNMFPDLASISGRRTENDPARNENPSWWFRTGDICSVIHRYIYFDGRKDSAVKTRGHLIHMDAVERAVALALKETTEDAQIDSTGGIVAFPVPKKVSKHGLLITSIMAFVLYEDTGSTGIVQYSQTKKLNAWIAEHHGTAHIPHKVFMVPAKVVPRFANGKIDRKSLKRFFEYAIDQRDTLALCPRINSVMISPAQTLVANLLNEILGIPSSDDVYDDIRSRTFGELGGNSLLATLFVHELRQQFGALSLTARELLEMRIEEIVSGVQTVDFTESR</sequence>
<reference evidence="2" key="1">
    <citation type="submission" date="2022-12" db="EMBL/GenBank/DDBJ databases">
        <authorList>
            <person name="Webb A."/>
        </authorList>
    </citation>
    <scope>NUCLEOTIDE SEQUENCE</scope>
    <source>
        <strain evidence="2">Hp1</strain>
    </source>
</reference>
<dbReference type="Pfam" id="PF00501">
    <property type="entry name" value="AMP-binding"/>
    <property type="match status" value="1"/>
</dbReference>
<name>A0AAV0T6X4_HYABA</name>
<evidence type="ECO:0000313" key="3">
    <source>
        <dbReference type="Proteomes" id="UP001162031"/>
    </source>
</evidence>
<dbReference type="InterPro" id="IPR009081">
    <property type="entry name" value="PP-bd_ACP"/>
</dbReference>
<keyword evidence="3" id="KW-1185">Reference proteome</keyword>
<dbReference type="InterPro" id="IPR036736">
    <property type="entry name" value="ACP-like_sf"/>
</dbReference>
<dbReference type="PANTHER" id="PTHR44394:SF1">
    <property type="entry name" value="BETA-ALANINE-ACTIVATING ENZYME"/>
    <property type="match status" value="1"/>
</dbReference>
<dbReference type="Gene3D" id="3.30.300.30">
    <property type="match status" value="1"/>
</dbReference>
<dbReference type="InterPro" id="IPR042099">
    <property type="entry name" value="ANL_N_sf"/>
</dbReference>
<dbReference type="EMBL" id="CANTFL010000143">
    <property type="protein sequence ID" value="CAI5715212.1"/>
    <property type="molecule type" value="Genomic_DNA"/>
</dbReference>
<dbReference type="GO" id="GO:0043041">
    <property type="term" value="P:amino acid activation for nonribosomal peptide biosynthetic process"/>
    <property type="evidence" value="ECO:0007669"/>
    <property type="project" value="TreeGrafter"/>
</dbReference>
<dbReference type="Pfam" id="PF00550">
    <property type="entry name" value="PP-binding"/>
    <property type="match status" value="1"/>
</dbReference>
<dbReference type="AlphaFoldDB" id="A0AAV0T6X4"/>
<proteinExistence type="predicted"/>
<dbReference type="Proteomes" id="UP001162031">
    <property type="component" value="Unassembled WGS sequence"/>
</dbReference>
<gene>
    <name evidence="2" type="ORF">HBR001_LOCUS1392</name>
</gene>
<evidence type="ECO:0000259" key="1">
    <source>
        <dbReference type="PROSITE" id="PS50075"/>
    </source>
</evidence>
<accession>A0AAV0T6X4</accession>
<dbReference type="SUPFAM" id="SSF47336">
    <property type="entry name" value="ACP-like"/>
    <property type="match status" value="1"/>
</dbReference>
<protein>
    <recommendedName>
        <fullName evidence="1">Carrier domain-containing protein</fullName>
    </recommendedName>
</protein>
<dbReference type="InterPro" id="IPR045851">
    <property type="entry name" value="AMP-bd_C_sf"/>
</dbReference>
<feature type="domain" description="Carrier" evidence="1">
    <location>
        <begin position="632"/>
        <end position="715"/>
    </location>
</feature>
<dbReference type="Gene3D" id="3.40.50.12780">
    <property type="entry name" value="N-terminal domain of ligase-like"/>
    <property type="match status" value="1"/>
</dbReference>
<dbReference type="Gene3D" id="1.10.1200.10">
    <property type="entry name" value="ACP-like"/>
    <property type="match status" value="1"/>
</dbReference>
<dbReference type="PROSITE" id="PS50075">
    <property type="entry name" value="CARRIER"/>
    <property type="match status" value="1"/>
</dbReference>